<protein>
    <submittedName>
        <fullName evidence="2">Hemerythrin domain-containing protein</fullName>
    </submittedName>
</protein>
<dbReference type="Proteomes" id="UP001200642">
    <property type="component" value="Unassembled WGS sequence"/>
</dbReference>
<dbReference type="InterPro" id="IPR012312">
    <property type="entry name" value="Hemerythrin-like"/>
</dbReference>
<keyword evidence="3" id="KW-1185">Reference proteome</keyword>
<sequence>MNTQKPIKRHKAIQPLSRDHHHSLLLSWKIRTGFSKGVAPERIKKYADWFFVNHIMPHFKMEEKYMFPILGLQNESVKRAISEHRRLTRLFNQTDEISKSLSLIEEELERHIRYEERVLFNEIQQAATEPQLQKVAEMHDDEKFLDNTEDEFWK</sequence>
<dbReference type="Pfam" id="PF01814">
    <property type="entry name" value="Hemerythrin"/>
    <property type="match status" value="1"/>
</dbReference>
<evidence type="ECO:0000259" key="1">
    <source>
        <dbReference type="Pfam" id="PF01814"/>
    </source>
</evidence>
<name>A0AAE3JQX0_9FLAO</name>
<dbReference type="Gene3D" id="1.20.120.520">
    <property type="entry name" value="nmb1532 protein domain like"/>
    <property type="match status" value="1"/>
</dbReference>
<dbReference type="EMBL" id="JAIRBC010000010">
    <property type="protein sequence ID" value="MCG2460693.1"/>
    <property type="molecule type" value="Genomic_DNA"/>
</dbReference>
<organism evidence="2 3">
    <name type="scientific">Cerina litoralis</name>
    <dbReference type="NCBI Taxonomy" id="2874477"/>
    <lineage>
        <taxon>Bacteria</taxon>
        <taxon>Pseudomonadati</taxon>
        <taxon>Bacteroidota</taxon>
        <taxon>Flavobacteriia</taxon>
        <taxon>Flavobacteriales</taxon>
        <taxon>Flavobacteriaceae</taxon>
        <taxon>Cerina</taxon>
    </lineage>
</organism>
<evidence type="ECO:0000313" key="3">
    <source>
        <dbReference type="Proteomes" id="UP001200642"/>
    </source>
</evidence>
<evidence type="ECO:0000313" key="2">
    <source>
        <dbReference type="EMBL" id="MCG2460693.1"/>
    </source>
</evidence>
<proteinExistence type="predicted"/>
<dbReference type="RefSeq" id="WP_317901843.1">
    <property type="nucleotide sequence ID" value="NZ_JAIRBC010000010.1"/>
</dbReference>
<comment type="caution">
    <text evidence="2">The sequence shown here is derived from an EMBL/GenBank/DDBJ whole genome shotgun (WGS) entry which is preliminary data.</text>
</comment>
<reference evidence="2" key="1">
    <citation type="submission" date="2023-02" db="EMBL/GenBank/DDBJ databases">
        <title>Genome of Flavobacteriaceae gen. nov. sp. strain F89.</title>
        <authorList>
            <person name="Wang Y."/>
        </authorList>
    </citation>
    <scope>NUCLEOTIDE SEQUENCE</scope>
    <source>
        <strain evidence="2">F89</strain>
    </source>
</reference>
<feature type="domain" description="Hemerythrin-like" evidence="1">
    <location>
        <begin position="37"/>
        <end position="94"/>
    </location>
</feature>
<gene>
    <name evidence="2" type="ORF">K8352_08035</name>
</gene>
<accession>A0AAE3JQX0</accession>
<dbReference type="AlphaFoldDB" id="A0AAE3JQX0"/>